<dbReference type="InterPro" id="IPR011047">
    <property type="entry name" value="Quinoprotein_ADH-like_sf"/>
</dbReference>
<accession>A0A1W1WSI9</accession>
<dbReference type="STRING" id="1069081.SAMN05660197_0973"/>
<proteinExistence type="predicted"/>
<dbReference type="Gene3D" id="2.80.10.50">
    <property type="match status" value="1"/>
</dbReference>
<dbReference type="SUPFAM" id="SSF50998">
    <property type="entry name" value="Quinoprotein alcohol dehydrogenase-like"/>
    <property type="match status" value="1"/>
</dbReference>
<dbReference type="AlphaFoldDB" id="A0A1W1WSI9"/>
<name>A0A1W1WSI9_9BACT</name>
<keyword evidence="1" id="KW-1133">Transmembrane helix</keyword>
<dbReference type="PANTHER" id="PTHR42754">
    <property type="entry name" value="ENDOGLUCANASE"/>
    <property type="match status" value="1"/>
</dbReference>
<organism evidence="2 3">
    <name type="scientific">Nitratiruptor tergarcus DSM 16512</name>
    <dbReference type="NCBI Taxonomy" id="1069081"/>
    <lineage>
        <taxon>Bacteria</taxon>
        <taxon>Pseudomonadati</taxon>
        <taxon>Campylobacterota</taxon>
        <taxon>Epsilonproteobacteria</taxon>
        <taxon>Nautiliales</taxon>
        <taxon>Nitratiruptoraceae</taxon>
        <taxon>Nitratiruptor</taxon>
    </lineage>
</organism>
<protein>
    <submittedName>
        <fullName evidence="2">Uncharacterized protein</fullName>
    </submittedName>
</protein>
<evidence type="ECO:0000313" key="2">
    <source>
        <dbReference type="EMBL" id="SMC09169.1"/>
    </source>
</evidence>
<reference evidence="3" key="1">
    <citation type="submission" date="2017-04" db="EMBL/GenBank/DDBJ databases">
        <authorList>
            <person name="Varghese N."/>
            <person name="Submissions S."/>
        </authorList>
    </citation>
    <scope>NUCLEOTIDE SEQUENCE [LARGE SCALE GENOMIC DNA]</scope>
    <source>
        <strain evidence="3">DSM 16512</strain>
    </source>
</reference>
<dbReference type="EMBL" id="FWWZ01000001">
    <property type="protein sequence ID" value="SMC09169.1"/>
    <property type="molecule type" value="Genomic_DNA"/>
</dbReference>
<keyword evidence="1" id="KW-0812">Transmembrane</keyword>
<keyword evidence="1" id="KW-0472">Membrane</keyword>
<keyword evidence="3" id="KW-1185">Reference proteome</keyword>
<sequence>MSFFIANPAKADHWIKAYGGDQNDEINSIIKTDGGYVAAGYTEFFGARGTAAWIMKLNEDGTIAWQKGYKAVPGAYLLSIIKTDGGYVAAGDIISDPPSGWIIKINEDGSIAWQKTYWDGFYFYSIIKTDNGYIAAGYSSGPGYSSGDGWIMKINEDGTIAWQKRYGGNKKDKINSIIKTDDGYIAAGYTESFGAGKSDAWIIKLNGDGSIAWQKRFGGDEDDFINSIIKTDDGYVAAGYTESFGAGEDYDAWITKLNEDGDIVWQYRYGGDKKDRINSIIKTDDGYIGAGVIDSTMVESGDAWIMKINEDGDIIWQKRYGEDNKDEINSIIKTDDGYVAAGGTVSFGAGNMDGFVLNLDQDGDVNGCEIIKTSNAARYPTTAQTNNIVQDPVDFDVNHVSDSDATISDLDVNIYTICKSVATVAVPLLGPFGYLVLITLLGFFGYRRSR</sequence>
<gene>
    <name evidence="2" type="ORF">SAMN05660197_0973</name>
</gene>
<dbReference type="Proteomes" id="UP000192602">
    <property type="component" value="Unassembled WGS sequence"/>
</dbReference>
<feature type="transmembrane region" description="Helical" evidence="1">
    <location>
        <begin position="424"/>
        <end position="446"/>
    </location>
</feature>
<dbReference type="PANTHER" id="PTHR42754:SF1">
    <property type="entry name" value="LIPOPROTEIN"/>
    <property type="match status" value="1"/>
</dbReference>
<evidence type="ECO:0000313" key="3">
    <source>
        <dbReference type="Proteomes" id="UP000192602"/>
    </source>
</evidence>
<evidence type="ECO:0000256" key="1">
    <source>
        <dbReference type="SAM" id="Phobius"/>
    </source>
</evidence>